<evidence type="ECO:0000256" key="6">
    <source>
        <dbReference type="ARBA" id="ARBA00022684"/>
    </source>
</evidence>
<feature type="binding site" evidence="13">
    <location>
        <begin position="407"/>
        <end position="416"/>
    </location>
    <ligand>
        <name>ATP</name>
        <dbReference type="ChEBI" id="CHEBI:30616"/>
    </ligand>
</feature>
<evidence type="ECO:0000256" key="4">
    <source>
        <dbReference type="ARBA" id="ARBA00020821"/>
    </source>
</evidence>
<dbReference type="PANTHER" id="PTHR11130:SF0">
    <property type="entry name" value="GLUTATHIONE SYNTHETASE"/>
    <property type="match status" value="1"/>
</dbReference>
<evidence type="ECO:0000256" key="7">
    <source>
        <dbReference type="ARBA" id="ARBA00022723"/>
    </source>
</evidence>
<keyword evidence="6 12" id="KW-0317">Glutathione biosynthesis</keyword>
<dbReference type="GO" id="GO:0043295">
    <property type="term" value="F:glutathione binding"/>
    <property type="evidence" value="ECO:0007669"/>
    <property type="project" value="UniProtKB-UniRule"/>
</dbReference>
<dbReference type="GO" id="GO:0005829">
    <property type="term" value="C:cytosol"/>
    <property type="evidence" value="ECO:0007669"/>
    <property type="project" value="TreeGrafter"/>
</dbReference>
<feature type="binding site" evidence="13">
    <location>
        <position position="493"/>
    </location>
    <ligand>
        <name>substrate</name>
    </ligand>
</feature>
<keyword evidence="10 12" id="KW-0460">Magnesium</keyword>
<dbReference type="SUPFAM" id="SSF52440">
    <property type="entry name" value="PreATP-grasp domain"/>
    <property type="match status" value="1"/>
</dbReference>
<dbReference type="EMBL" id="CAXLJL010000345">
    <property type="protein sequence ID" value="CAL5136695.1"/>
    <property type="molecule type" value="Genomic_DNA"/>
</dbReference>
<comment type="similarity">
    <text evidence="2 12">Belongs to the eukaryotic GSH synthase family.</text>
</comment>
<dbReference type="EC" id="6.3.2.3" evidence="3 12"/>
<evidence type="ECO:0000313" key="17">
    <source>
        <dbReference type="Proteomes" id="UP001497525"/>
    </source>
</evidence>
<dbReference type="InterPro" id="IPR005615">
    <property type="entry name" value="Glutathione_synthase"/>
</dbReference>
<dbReference type="Gene3D" id="3.30.1490.50">
    <property type="match status" value="1"/>
</dbReference>
<evidence type="ECO:0000256" key="13">
    <source>
        <dbReference type="PIRSR" id="PIRSR001558-1"/>
    </source>
</evidence>
<dbReference type="Proteomes" id="UP001497525">
    <property type="component" value="Unassembled WGS sequence"/>
</dbReference>
<dbReference type="Pfam" id="PF03917">
    <property type="entry name" value="GSH_synth_ATP"/>
    <property type="match status" value="1"/>
</dbReference>
<keyword evidence="9 12" id="KW-0067">ATP-binding</keyword>
<feature type="binding site" evidence="13">
    <location>
        <position position="501"/>
    </location>
    <ligand>
        <name>ATP</name>
        <dbReference type="ChEBI" id="CHEBI:30616"/>
    </ligand>
</feature>
<sequence length="517" mass="58417">MSRKKDFSEVCVLAEEFSHENGILKRENNTIEPLPCTLLPSPVPAKLLRFVENIQADFNLLYHKVSLDHEFIESILKHVIPQDDYTAHLWKIYMNTRSEGVLQGVFLGLTRSDYMLHLDPAKERSNPTLAQRLLHTEQASAFAPDFSGENSWPNLSVRQVELNFIATSFGGLAQRMVLQHRLALSLCGFPPSAGERVPDCSAGDKFADALALAQKIYQERRNELCGETGNGSSHPAVLTIVSEQEKNIYDQRVTLSCLLLRHPNIPILVRSFEQFQENSDRLKIDEKRRLFVDGEEIAVVYYRHGYTPEHFSNDEIWNVKYQLERSLAIKCPCIQYMLVNTKLIQAALTKPENLSRFVHPASASYRNLLSTFAAQYPLSEKFGINSLDEINRVVQKCLANPHLYVLKPQREGGGNNYFGEDVPRMLRSVFDNGVSESYVLMERLYPYVVENYILNTPNSTERKKIVGELGIFGAFIGCGEKIFLNEQAGHLLRSKPVEANEGGVAAGFGCLDSPFLV</sequence>
<feature type="binding site" evidence="13">
    <location>
        <position position="342"/>
    </location>
    <ligand>
        <name>ATP</name>
        <dbReference type="ChEBI" id="CHEBI:30616"/>
    </ligand>
</feature>
<comment type="pathway">
    <text evidence="1 12">Sulfur metabolism; glutathione biosynthesis; glutathione from L-cysteine and L-glutamate: step 2/2.</text>
</comment>
<dbReference type="InterPro" id="IPR014709">
    <property type="entry name" value="Glutathione_synthase_C_euk"/>
</dbReference>
<comment type="caution">
    <text evidence="16">The sequence shown here is derived from an EMBL/GenBank/DDBJ whole genome shotgun (WGS) entry which is preliminary data.</text>
</comment>
<dbReference type="PANTHER" id="PTHR11130">
    <property type="entry name" value="GLUTATHIONE SYNTHETASE"/>
    <property type="match status" value="1"/>
</dbReference>
<dbReference type="GO" id="GO:0004363">
    <property type="term" value="F:glutathione synthase activity"/>
    <property type="evidence" value="ECO:0007669"/>
    <property type="project" value="UniProtKB-UniRule"/>
</dbReference>
<evidence type="ECO:0000259" key="15">
    <source>
        <dbReference type="Pfam" id="PF03199"/>
    </source>
</evidence>
<evidence type="ECO:0000256" key="3">
    <source>
        <dbReference type="ARBA" id="ARBA00012214"/>
    </source>
</evidence>
<dbReference type="InterPro" id="IPR016185">
    <property type="entry name" value="PreATP-grasp_dom_sf"/>
</dbReference>
<evidence type="ECO:0000313" key="16">
    <source>
        <dbReference type="EMBL" id="CAL5136695.1"/>
    </source>
</evidence>
<feature type="domain" description="Glutathione synthase substrate-binding" evidence="15">
    <location>
        <begin position="236"/>
        <end position="339"/>
    </location>
</feature>
<keyword evidence="7 12" id="KW-0479">Metal-binding</keyword>
<evidence type="ECO:0000256" key="11">
    <source>
        <dbReference type="ARBA" id="ARBA00048871"/>
    </source>
</evidence>
<evidence type="ECO:0000256" key="9">
    <source>
        <dbReference type="ARBA" id="ARBA00022840"/>
    </source>
</evidence>
<accession>A0AAV2TK11</accession>
<dbReference type="Gene3D" id="3.30.1490.80">
    <property type="match status" value="1"/>
</dbReference>
<dbReference type="InterPro" id="IPR014049">
    <property type="entry name" value="Glutathione_synthase_N_euk"/>
</dbReference>
<organism evidence="16 17">
    <name type="scientific">Calicophoron daubneyi</name>
    <name type="common">Rumen fluke</name>
    <name type="synonym">Paramphistomum daubneyi</name>
    <dbReference type="NCBI Taxonomy" id="300641"/>
    <lineage>
        <taxon>Eukaryota</taxon>
        <taxon>Metazoa</taxon>
        <taxon>Spiralia</taxon>
        <taxon>Lophotrochozoa</taxon>
        <taxon>Platyhelminthes</taxon>
        <taxon>Trematoda</taxon>
        <taxon>Digenea</taxon>
        <taxon>Plagiorchiida</taxon>
        <taxon>Pronocephalata</taxon>
        <taxon>Paramphistomoidea</taxon>
        <taxon>Paramphistomidae</taxon>
        <taxon>Calicophoron</taxon>
    </lineage>
</organism>
<dbReference type="GO" id="GO:0005524">
    <property type="term" value="F:ATP binding"/>
    <property type="evidence" value="ECO:0007669"/>
    <property type="project" value="UniProtKB-UniRule"/>
</dbReference>
<name>A0AAV2TK11_CALDB</name>
<evidence type="ECO:0000256" key="14">
    <source>
        <dbReference type="PIRSR" id="PIRSR001558-2"/>
    </source>
</evidence>
<dbReference type="SUPFAM" id="SSF56059">
    <property type="entry name" value="Glutathione synthetase ATP-binding domain-like"/>
    <property type="match status" value="1"/>
</dbReference>
<evidence type="ECO:0000256" key="8">
    <source>
        <dbReference type="ARBA" id="ARBA00022741"/>
    </source>
</evidence>
<dbReference type="Gene3D" id="3.30.470.20">
    <property type="entry name" value="ATP-grasp fold, B domain"/>
    <property type="match status" value="1"/>
</dbReference>
<feature type="binding site" evidence="13">
    <location>
        <position position="251"/>
    </location>
    <ligand>
        <name>substrate</name>
    </ligand>
</feature>
<dbReference type="GO" id="GO:0000287">
    <property type="term" value="F:magnesium ion binding"/>
    <property type="evidence" value="ECO:0007669"/>
    <property type="project" value="UniProtKB-UniRule"/>
</dbReference>
<feature type="binding site" evidence="13">
    <location>
        <position position="495"/>
    </location>
    <ligand>
        <name>ATP</name>
        <dbReference type="ChEBI" id="CHEBI:30616"/>
    </ligand>
</feature>
<dbReference type="InterPro" id="IPR014042">
    <property type="entry name" value="Glutathione_synthase_a-hlx"/>
</dbReference>
<feature type="binding site" evidence="14">
    <location>
        <position position="411"/>
    </location>
    <ligand>
        <name>Mg(2+)</name>
        <dbReference type="ChEBI" id="CHEBI:18420"/>
    </ligand>
</feature>
<dbReference type="Gene3D" id="3.40.50.1760">
    <property type="entry name" value="Glutathione synthase, substrate-binding domain superfamily, eukaryotic"/>
    <property type="match status" value="1"/>
</dbReference>
<evidence type="ECO:0000256" key="2">
    <source>
        <dbReference type="ARBA" id="ARBA00010385"/>
    </source>
</evidence>
<dbReference type="InterPro" id="IPR004887">
    <property type="entry name" value="GSH_synth_subst-bd"/>
</dbReference>
<keyword evidence="8 12" id="KW-0547">Nucleotide-binding</keyword>
<evidence type="ECO:0000256" key="5">
    <source>
        <dbReference type="ARBA" id="ARBA00022598"/>
    </source>
</evidence>
<comment type="cofactor">
    <cofactor evidence="12 14">
        <name>Mg(2+)</name>
        <dbReference type="ChEBI" id="CHEBI:18420"/>
    </cofactor>
    <text evidence="12 14">Binds 1 Mg(2+) ion per subunit.</text>
</comment>
<proteinExistence type="inferred from homology"/>
<dbReference type="PIRSF" id="PIRSF001558">
    <property type="entry name" value="GSHase"/>
    <property type="match status" value="1"/>
</dbReference>
<evidence type="ECO:0000256" key="10">
    <source>
        <dbReference type="ARBA" id="ARBA00022842"/>
    </source>
</evidence>
<evidence type="ECO:0000256" key="1">
    <source>
        <dbReference type="ARBA" id="ARBA00004965"/>
    </source>
</evidence>
<dbReference type="Gene3D" id="1.10.1080.10">
    <property type="entry name" value="Glutathione Synthetase, Chain A, domain 3"/>
    <property type="match status" value="1"/>
</dbReference>
<keyword evidence="5 12" id="KW-0436">Ligase</keyword>
<evidence type="ECO:0000256" key="12">
    <source>
        <dbReference type="PIRNR" id="PIRNR001558"/>
    </source>
</evidence>
<gene>
    <name evidence="16" type="ORF">CDAUBV1_LOCUS10815</name>
</gene>
<reference evidence="16" key="1">
    <citation type="submission" date="2024-06" db="EMBL/GenBank/DDBJ databases">
        <authorList>
            <person name="Liu X."/>
            <person name="Lenzi L."/>
            <person name="Haldenby T S."/>
            <person name="Uol C."/>
        </authorList>
    </citation>
    <scope>NUCLEOTIDE SEQUENCE</scope>
</reference>
<protein>
    <recommendedName>
        <fullName evidence="4 12">Glutathione synthetase</fullName>
        <shortName evidence="12">GSH-S</shortName>
        <ecNumber evidence="3 12">6.3.2.3</ecNumber>
    </recommendedName>
</protein>
<dbReference type="Pfam" id="PF03199">
    <property type="entry name" value="GSH_synthase"/>
    <property type="match status" value="1"/>
</dbReference>
<feature type="binding site" evidence="13">
    <location>
        <position position="468"/>
    </location>
    <ligand>
        <name>ATP</name>
        <dbReference type="ChEBI" id="CHEBI:30616"/>
    </ligand>
</feature>
<comment type="catalytic activity">
    <reaction evidence="11">
        <text>gamma-L-glutamyl-L-cysteine + glycine + ATP = glutathione + ADP + phosphate + H(+)</text>
        <dbReference type="Rhea" id="RHEA:13557"/>
        <dbReference type="ChEBI" id="CHEBI:15378"/>
        <dbReference type="ChEBI" id="CHEBI:30616"/>
        <dbReference type="ChEBI" id="CHEBI:43474"/>
        <dbReference type="ChEBI" id="CHEBI:57305"/>
        <dbReference type="ChEBI" id="CHEBI:57925"/>
        <dbReference type="ChEBI" id="CHEBI:58173"/>
        <dbReference type="ChEBI" id="CHEBI:456216"/>
        <dbReference type="EC" id="6.3.2.3"/>
    </reaction>
    <physiologicalReaction direction="left-to-right" evidence="11">
        <dbReference type="Rhea" id="RHEA:13558"/>
    </physiologicalReaction>
</comment>
<dbReference type="InterPro" id="IPR037013">
    <property type="entry name" value="GSH-S_sub-bd_sf"/>
</dbReference>
<dbReference type="AlphaFoldDB" id="A0AAV2TK11"/>